<sequence>MPEREARTYEEIALKPEVVQRGIHLVAPLARILLRRAKTVKGFHGRTTAAEWDAFEKDFNITIPADYKQLTNTVGTTDGTSAWPVVQMLLETPLEHNGGIHPCTTTEALYGDVIDNNGMAEYEVDSDEEEEGEKDEDKNNLKYPFEYLMIKKRNVYSFDRNLEGGKVNVEASDLGDIGEVDSEQDKKDMAMLDDVSDFEIIEDVTEKCTIMAPLTVEPMKKEPTKKKRKKKN</sequence>
<dbReference type="EMBL" id="CAICTM010000691">
    <property type="protein sequence ID" value="CAB9515072.1"/>
    <property type="molecule type" value="Genomic_DNA"/>
</dbReference>
<evidence type="ECO:0000313" key="2">
    <source>
        <dbReference type="Proteomes" id="UP001153069"/>
    </source>
</evidence>
<comment type="caution">
    <text evidence="1">The sequence shown here is derived from an EMBL/GenBank/DDBJ whole genome shotgun (WGS) entry which is preliminary data.</text>
</comment>
<name>A0A9N8E5T6_9STRA</name>
<reference evidence="1" key="1">
    <citation type="submission" date="2020-06" db="EMBL/GenBank/DDBJ databases">
        <authorList>
            <consortium name="Plant Systems Biology data submission"/>
        </authorList>
    </citation>
    <scope>NUCLEOTIDE SEQUENCE</scope>
    <source>
        <strain evidence="1">D6</strain>
    </source>
</reference>
<gene>
    <name evidence="1" type="ORF">SEMRO_692_G188160.1</name>
</gene>
<proteinExistence type="predicted"/>
<dbReference type="AlphaFoldDB" id="A0A9N8E5T6"/>
<accession>A0A9N8E5T6</accession>
<protein>
    <submittedName>
        <fullName evidence="1">Uncharacterized protein</fullName>
    </submittedName>
</protein>
<organism evidence="1 2">
    <name type="scientific">Seminavis robusta</name>
    <dbReference type="NCBI Taxonomy" id="568900"/>
    <lineage>
        <taxon>Eukaryota</taxon>
        <taxon>Sar</taxon>
        <taxon>Stramenopiles</taxon>
        <taxon>Ochrophyta</taxon>
        <taxon>Bacillariophyta</taxon>
        <taxon>Bacillariophyceae</taxon>
        <taxon>Bacillariophycidae</taxon>
        <taxon>Naviculales</taxon>
        <taxon>Naviculaceae</taxon>
        <taxon>Seminavis</taxon>
    </lineage>
</organism>
<keyword evidence="2" id="KW-1185">Reference proteome</keyword>
<evidence type="ECO:0000313" key="1">
    <source>
        <dbReference type="EMBL" id="CAB9515072.1"/>
    </source>
</evidence>
<dbReference type="Proteomes" id="UP001153069">
    <property type="component" value="Unassembled WGS sequence"/>
</dbReference>